<organism evidence="1">
    <name type="scientific">marine metagenome</name>
    <dbReference type="NCBI Taxonomy" id="408172"/>
    <lineage>
        <taxon>unclassified sequences</taxon>
        <taxon>metagenomes</taxon>
        <taxon>ecological metagenomes</taxon>
    </lineage>
</organism>
<feature type="non-terminal residue" evidence="1">
    <location>
        <position position="43"/>
    </location>
</feature>
<proteinExistence type="predicted"/>
<name>A0A382HU18_9ZZZZ</name>
<accession>A0A382HU18</accession>
<sequence length="43" mass="4849">MSNKTLSFLLCGLLAFWSCEDESDTSVPEPEPIITFEKDIDNI</sequence>
<evidence type="ECO:0000313" key="1">
    <source>
        <dbReference type="EMBL" id="SVB90113.1"/>
    </source>
</evidence>
<reference evidence="1" key="1">
    <citation type="submission" date="2018-05" db="EMBL/GenBank/DDBJ databases">
        <authorList>
            <person name="Lanie J.A."/>
            <person name="Ng W.-L."/>
            <person name="Kazmierczak K.M."/>
            <person name="Andrzejewski T.M."/>
            <person name="Davidsen T.M."/>
            <person name="Wayne K.J."/>
            <person name="Tettelin H."/>
            <person name="Glass J.I."/>
            <person name="Rusch D."/>
            <person name="Podicherti R."/>
            <person name="Tsui H.-C.T."/>
            <person name="Winkler M.E."/>
        </authorList>
    </citation>
    <scope>NUCLEOTIDE SEQUENCE</scope>
</reference>
<dbReference type="EMBL" id="UINC01062976">
    <property type="protein sequence ID" value="SVB90113.1"/>
    <property type="molecule type" value="Genomic_DNA"/>
</dbReference>
<protein>
    <submittedName>
        <fullName evidence="1">Uncharacterized protein</fullName>
    </submittedName>
</protein>
<dbReference type="AlphaFoldDB" id="A0A382HU18"/>
<gene>
    <name evidence="1" type="ORF">METZ01_LOCUS242967</name>
</gene>